<dbReference type="Gene3D" id="3.40.1380.20">
    <property type="entry name" value="Pyruvate kinase, C-terminal domain"/>
    <property type="match status" value="1"/>
</dbReference>
<organism evidence="22 23">
    <name type="scientific">Peptoclostridium litorale DSM 5388</name>
    <dbReference type="NCBI Taxonomy" id="1121324"/>
    <lineage>
        <taxon>Bacteria</taxon>
        <taxon>Bacillati</taxon>
        <taxon>Bacillota</taxon>
        <taxon>Clostridia</taxon>
        <taxon>Peptostreptococcales</taxon>
        <taxon>Peptoclostridiaceae</taxon>
        <taxon>Peptoclostridium</taxon>
    </lineage>
</organism>
<dbReference type="PRINTS" id="PR01050">
    <property type="entry name" value="PYRUVTKNASE"/>
</dbReference>
<feature type="domain" description="Pyruvate kinase barrel" evidence="19">
    <location>
        <begin position="5"/>
        <end position="326"/>
    </location>
</feature>
<dbReference type="Proteomes" id="UP000027946">
    <property type="component" value="Unassembled WGS sequence"/>
</dbReference>
<dbReference type="GO" id="GO:0030955">
    <property type="term" value="F:potassium ion binding"/>
    <property type="evidence" value="ECO:0007669"/>
    <property type="project" value="UniProtKB-UniRule"/>
</dbReference>
<dbReference type="EC" id="2.7.1.40" evidence="6 17"/>
<dbReference type="STRING" id="1121324.CLIT_13c02080"/>
<dbReference type="Pfam" id="PF00224">
    <property type="entry name" value="PK"/>
    <property type="match status" value="1"/>
</dbReference>
<evidence type="ECO:0000256" key="11">
    <source>
        <dbReference type="ARBA" id="ARBA00022777"/>
    </source>
</evidence>
<evidence type="ECO:0000256" key="9">
    <source>
        <dbReference type="ARBA" id="ARBA00022723"/>
    </source>
</evidence>
<keyword evidence="8 18" id="KW-0808">Transferase</keyword>
<comment type="similarity">
    <text evidence="5 18">Belongs to the pyruvate kinase family.</text>
</comment>
<dbReference type="PROSITE" id="PS00110">
    <property type="entry name" value="PYRUVATE_KINASE"/>
    <property type="match status" value="1"/>
</dbReference>
<evidence type="ECO:0000256" key="15">
    <source>
        <dbReference type="ARBA" id="ARBA00023152"/>
    </source>
</evidence>
<dbReference type="Pfam" id="PF02887">
    <property type="entry name" value="PK_C"/>
    <property type="match status" value="1"/>
</dbReference>
<dbReference type="SUPFAM" id="SSF51621">
    <property type="entry name" value="Phosphoenolpyruvate/pyruvate domain"/>
    <property type="match status" value="1"/>
</dbReference>
<evidence type="ECO:0000259" key="20">
    <source>
        <dbReference type="Pfam" id="PF00391"/>
    </source>
</evidence>
<dbReference type="GO" id="GO:0004743">
    <property type="term" value="F:pyruvate kinase activity"/>
    <property type="evidence" value="ECO:0007669"/>
    <property type="project" value="UniProtKB-UniRule"/>
</dbReference>
<dbReference type="InterPro" id="IPR040442">
    <property type="entry name" value="Pyrv_kinase-like_dom_sf"/>
</dbReference>
<comment type="catalytic activity">
    <reaction evidence="18">
        <text>pyruvate + ATP = phosphoenolpyruvate + ADP + H(+)</text>
        <dbReference type="Rhea" id="RHEA:18157"/>
        <dbReference type="ChEBI" id="CHEBI:15361"/>
        <dbReference type="ChEBI" id="CHEBI:15378"/>
        <dbReference type="ChEBI" id="CHEBI:30616"/>
        <dbReference type="ChEBI" id="CHEBI:58702"/>
        <dbReference type="ChEBI" id="CHEBI:456216"/>
        <dbReference type="EC" id="2.7.1.40"/>
    </reaction>
</comment>
<comment type="similarity">
    <text evidence="4">In the C-terminal section; belongs to the PEP-utilizing enzyme family.</text>
</comment>
<dbReference type="InterPro" id="IPR015813">
    <property type="entry name" value="Pyrv/PenolPyrv_kinase-like_dom"/>
</dbReference>
<dbReference type="InterPro" id="IPR011037">
    <property type="entry name" value="Pyrv_Knase-like_insert_dom_sf"/>
</dbReference>
<dbReference type="OrthoDB" id="9812123at2"/>
<evidence type="ECO:0000256" key="12">
    <source>
        <dbReference type="ARBA" id="ARBA00022840"/>
    </source>
</evidence>
<feature type="domain" description="Pyruvate kinase C-terminal" evidence="21">
    <location>
        <begin position="361"/>
        <end position="474"/>
    </location>
</feature>
<dbReference type="UniPathway" id="UPA00109">
    <property type="reaction ID" value="UER00188"/>
</dbReference>
<proteinExistence type="inferred from homology"/>
<keyword evidence="15 18" id="KW-0324">Glycolysis</keyword>
<dbReference type="PANTHER" id="PTHR11817">
    <property type="entry name" value="PYRUVATE KINASE"/>
    <property type="match status" value="1"/>
</dbReference>
<gene>
    <name evidence="22" type="primary">pyk</name>
    <name evidence="22" type="ORF">CLIT_13c02080</name>
</gene>
<evidence type="ECO:0000256" key="13">
    <source>
        <dbReference type="ARBA" id="ARBA00022842"/>
    </source>
</evidence>
<evidence type="ECO:0000256" key="5">
    <source>
        <dbReference type="ARBA" id="ARBA00008663"/>
    </source>
</evidence>
<dbReference type="GO" id="GO:0005524">
    <property type="term" value="F:ATP binding"/>
    <property type="evidence" value="ECO:0007669"/>
    <property type="project" value="UniProtKB-KW"/>
</dbReference>
<evidence type="ECO:0000256" key="4">
    <source>
        <dbReference type="ARBA" id="ARBA00006237"/>
    </source>
</evidence>
<reference evidence="22 23" key="1">
    <citation type="submission" date="2014-03" db="EMBL/GenBank/DDBJ databases">
        <title>Genome sequence of Clostridium litorale W6, DSM 5388.</title>
        <authorList>
            <person name="Poehlein A."/>
            <person name="Jagirdar A."/>
            <person name="Khonsari B."/>
            <person name="Chibani C.M."/>
            <person name="Gutierrez Gutierrez D.A."/>
            <person name="Davydova E."/>
            <person name="Alghaithi H.S."/>
            <person name="Nair K.P."/>
            <person name="Dhamotharan K."/>
            <person name="Chandran L."/>
            <person name="G W."/>
            <person name="Daniel R."/>
        </authorList>
    </citation>
    <scope>NUCLEOTIDE SEQUENCE [LARGE SCALE GENOMIC DNA]</scope>
    <source>
        <strain evidence="22 23">W6</strain>
    </source>
</reference>
<evidence type="ECO:0000259" key="21">
    <source>
        <dbReference type="Pfam" id="PF02887"/>
    </source>
</evidence>
<dbReference type="GO" id="GO:0006950">
    <property type="term" value="P:response to stress"/>
    <property type="evidence" value="ECO:0007669"/>
    <property type="project" value="UniProtKB-ARBA"/>
</dbReference>
<dbReference type="SUPFAM" id="SSF52935">
    <property type="entry name" value="PK C-terminal domain-like"/>
    <property type="match status" value="1"/>
</dbReference>
<evidence type="ECO:0000313" key="23">
    <source>
        <dbReference type="Proteomes" id="UP000027946"/>
    </source>
</evidence>
<dbReference type="Gene3D" id="3.50.30.10">
    <property type="entry name" value="Phosphohistidine domain"/>
    <property type="match status" value="1"/>
</dbReference>
<evidence type="ECO:0000256" key="7">
    <source>
        <dbReference type="ARBA" id="ARBA00018587"/>
    </source>
</evidence>
<evidence type="ECO:0000256" key="8">
    <source>
        <dbReference type="ARBA" id="ARBA00022679"/>
    </source>
</evidence>
<evidence type="ECO:0000256" key="17">
    <source>
        <dbReference type="NCBIfam" id="TIGR01064"/>
    </source>
</evidence>
<keyword evidence="14" id="KW-0630">Potassium</keyword>
<keyword evidence="10" id="KW-0547">Nucleotide-binding</keyword>
<dbReference type="Gene3D" id="2.40.33.10">
    <property type="entry name" value="PK beta-barrel domain-like"/>
    <property type="match status" value="1"/>
</dbReference>
<evidence type="ECO:0000256" key="10">
    <source>
        <dbReference type="ARBA" id="ARBA00022741"/>
    </source>
</evidence>
<dbReference type="NCBIfam" id="NF004491">
    <property type="entry name" value="PRK05826.1"/>
    <property type="match status" value="1"/>
</dbReference>
<keyword evidence="12" id="KW-0067">ATP-binding</keyword>
<dbReference type="InterPro" id="IPR036637">
    <property type="entry name" value="Phosphohistidine_dom_sf"/>
</dbReference>
<dbReference type="NCBIfam" id="NF004978">
    <property type="entry name" value="PRK06354.1"/>
    <property type="match status" value="1"/>
</dbReference>
<evidence type="ECO:0000256" key="3">
    <source>
        <dbReference type="ARBA" id="ARBA00004997"/>
    </source>
</evidence>
<comment type="caution">
    <text evidence="22">The sequence shown here is derived from an EMBL/GenBank/DDBJ whole genome shotgun (WGS) entry which is preliminary data.</text>
</comment>
<keyword evidence="9" id="KW-0479">Metal-binding</keyword>
<dbReference type="Gene3D" id="3.20.20.60">
    <property type="entry name" value="Phosphoenolpyruvate-binding domains"/>
    <property type="match status" value="1"/>
</dbReference>
<keyword evidence="11 18" id="KW-0418">Kinase</keyword>
<name>A0A069RCY0_PEPLI</name>
<protein>
    <recommendedName>
        <fullName evidence="7 17">Pyruvate kinase</fullName>
        <ecNumber evidence="6 17">2.7.1.40</ecNumber>
    </recommendedName>
</protein>
<dbReference type="InterPro" id="IPR036918">
    <property type="entry name" value="Pyrv_Knase_C_sf"/>
</dbReference>
<evidence type="ECO:0000256" key="18">
    <source>
        <dbReference type="RuleBase" id="RU000504"/>
    </source>
</evidence>
<evidence type="ECO:0000256" key="14">
    <source>
        <dbReference type="ARBA" id="ARBA00022958"/>
    </source>
</evidence>
<feature type="domain" description="PEP-utilising enzyme mobile" evidence="20">
    <location>
        <begin position="508"/>
        <end position="579"/>
    </location>
</feature>
<dbReference type="InterPro" id="IPR015795">
    <property type="entry name" value="Pyrv_Knase_C"/>
</dbReference>
<comment type="cofactor">
    <cofactor evidence="1">
        <name>Mg(2+)</name>
        <dbReference type="ChEBI" id="CHEBI:18420"/>
    </cofactor>
</comment>
<evidence type="ECO:0000259" key="19">
    <source>
        <dbReference type="Pfam" id="PF00224"/>
    </source>
</evidence>
<comment type="pathway">
    <text evidence="3 18">Carbohydrate degradation; glycolysis; pyruvate from D-glyceraldehyde 3-phosphate: step 5/5.</text>
</comment>
<comment type="cofactor">
    <cofactor evidence="2">
        <name>K(+)</name>
        <dbReference type="ChEBI" id="CHEBI:29103"/>
    </cofactor>
</comment>
<dbReference type="InterPro" id="IPR018209">
    <property type="entry name" value="Pyrv_Knase_AS"/>
</dbReference>
<dbReference type="InterPro" id="IPR008279">
    <property type="entry name" value="PEP-util_enz_mobile_dom"/>
</dbReference>
<evidence type="ECO:0000256" key="6">
    <source>
        <dbReference type="ARBA" id="ARBA00012142"/>
    </source>
</evidence>
<sequence length="589" mass="63235">MSHRKKTKIVSTIGPASENDDTLRQMFSKGVNVCRLNFSHGTHEEHRGRMETIKRVRNEMKLPVAIMLDTKGPEIRVGKFKNGKVLLAQGQKFTLTTKDILGDESICSVSYNEISKDVSVGDTVLIDDGLVSLIVEEKSQYELLCTVQNGGEVSDRKGVNIPGARINLPAVTQKDREDIIFGIENGIDFVAASFIRKAEDVLDIRRVLEENGGNDISVISKIENAEGVENADEILQVSDGLMVARGDLGVEILPEEVPLVQKELIRKCNRVGKPVITATQMLDSMIRNPRPTRAEVADVANAIFDGTDAIMLSGETAIGSYPVDAVSTMSKIALRIEASPEYIALMEKEEGKREENTTVTNAVSHATCTSARELGASAIITVTASGLTASMVSRFKPVAPIIAVTSFEKVTRKLSLVWGVESVLSKEFESTDKLVEDAIACALDEKHINAGDLVVITAGVPVGGVGGTNIMKVHIVAEIITRGVGIGKESIEGKACVVPHGQDVSNSFKKGCILVARTTDIDYNRYIQDSLAVIIEEGGLTSHAALVALHMGKPVIVGAKDATKLIKSGDTITLDTSKGVVYMGSASVL</sequence>
<evidence type="ECO:0000256" key="2">
    <source>
        <dbReference type="ARBA" id="ARBA00001958"/>
    </source>
</evidence>
<evidence type="ECO:0000256" key="16">
    <source>
        <dbReference type="ARBA" id="ARBA00023317"/>
    </source>
</evidence>
<dbReference type="Pfam" id="PF00391">
    <property type="entry name" value="PEP-utilizers"/>
    <property type="match status" value="1"/>
</dbReference>
<dbReference type="FunFam" id="2.40.33.10:FF:000001">
    <property type="entry name" value="Pyruvate kinase"/>
    <property type="match status" value="1"/>
</dbReference>
<dbReference type="AlphaFoldDB" id="A0A069RCY0"/>
<dbReference type="EMBL" id="JJMM01000013">
    <property type="protein sequence ID" value="KDR94886.1"/>
    <property type="molecule type" value="Genomic_DNA"/>
</dbReference>
<dbReference type="InterPro" id="IPR015806">
    <property type="entry name" value="Pyrv_Knase_insert_dom_sf"/>
</dbReference>
<dbReference type="eggNOG" id="COG0469">
    <property type="taxonomic scope" value="Bacteria"/>
</dbReference>
<dbReference type="RefSeq" id="WP_038266152.1">
    <property type="nucleotide sequence ID" value="NZ_FSRH01000005.1"/>
</dbReference>
<keyword evidence="23" id="KW-1185">Reference proteome</keyword>
<dbReference type="GO" id="GO:0016301">
    <property type="term" value="F:kinase activity"/>
    <property type="evidence" value="ECO:0007669"/>
    <property type="project" value="UniProtKB-KW"/>
</dbReference>
<dbReference type="InterPro" id="IPR001697">
    <property type="entry name" value="Pyr_Knase"/>
</dbReference>
<keyword evidence="16 22" id="KW-0670">Pyruvate</keyword>
<dbReference type="GO" id="GO:0000287">
    <property type="term" value="F:magnesium ion binding"/>
    <property type="evidence" value="ECO:0007669"/>
    <property type="project" value="UniProtKB-UniRule"/>
</dbReference>
<dbReference type="FunFam" id="3.20.20.60:FF:000001">
    <property type="entry name" value="Pyruvate kinase"/>
    <property type="match status" value="1"/>
</dbReference>
<dbReference type="SUPFAM" id="SSF52009">
    <property type="entry name" value="Phosphohistidine domain"/>
    <property type="match status" value="1"/>
</dbReference>
<evidence type="ECO:0000256" key="1">
    <source>
        <dbReference type="ARBA" id="ARBA00001946"/>
    </source>
</evidence>
<dbReference type="InterPro" id="IPR015793">
    <property type="entry name" value="Pyrv_Knase_brl"/>
</dbReference>
<keyword evidence="13 18" id="KW-0460">Magnesium</keyword>
<dbReference type="NCBIfam" id="TIGR01064">
    <property type="entry name" value="pyruv_kin"/>
    <property type="match status" value="1"/>
</dbReference>
<evidence type="ECO:0000313" key="22">
    <source>
        <dbReference type="EMBL" id="KDR94886.1"/>
    </source>
</evidence>
<dbReference type="SUPFAM" id="SSF50800">
    <property type="entry name" value="PK beta-barrel domain-like"/>
    <property type="match status" value="1"/>
</dbReference>
<accession>A0A069RCY0</accession>